<dbReference type="InterPro" id="IPR052433">
    <property type="entry name" value="X-Pro_dipept-like"/>
</dbReference>
<dbReference type="InterPro" id="IPR007865">
    <property type="entry name" value="Aminopep_P_N"/>
</dbReference>
<comment type="similarity">
    <text evidence="4 14">Belongs to the peptidase M24B family.</text>
</comment>
<dbReference type="InterPro" id="IPR036005">
    <property type="entry name" value="Creatinase/aminopeptidase-like"/>
</dbReference>
<dbReference type="GeneID" id="43663704"/>
<dbReference type="Pfam" id="PF00557">
    <property type="entry name" value="Peptidase_M24"/>
    <property type="match status" value="1"/>
</dbReference>
<sequence length="500" mass="56547">MHSHISPSMRVSEPSDVVIRSDDTCHIRLTWSGSECDKYPAKQHARKVAMKLGVSSGLIYLVGQPTVNWGDSDQPQPFRQRRYFYYLSGIDEPDCYLTYDIGADLLTLYVPDFDLRHAVWMGPTLTIEEAHKQSDVDRVNFFAALQHDLEWWTNKNKRSHPIYVLHDSQKPVIPSERPLLDNERLLPAMNAARVIKDEYELRMIRQANCISGLAHRKILEGIHRMSTEAEIESSFLATCVSHGAKNQSYAIIAGSGENAAILHYVKNNEPLDGRQLVCLDAGAEWKCYASDVTRTIPLWTDWPSERARNIYRVVEEMQEECIRRIRKGVRFRDLQLLAHEIAIKGLRKLDILTNDCTSAIYESGASAVFFPHGLGHHVGLEVHDVSERPITALDGNQANWGSHDFVPLPTDGSWSVPLLDEGMVVTIEPGIYFNRLALLSAQNQPLAKYINFNEAEKYIPIGGVRIEDDILVTAEGYENLTTAPKGEEMLEIIRRGIDNS</sequence>
<comment type="cofactor">
    <cofactor evidence="2">
        <name>Mn(2+)</name>
        <dbReference type="ChEBI" id="CHEBI:29035"/>
    </cofactor>
</comment>
<dbReference type="PROSITE" id="PS00491">
    <property type="entry name" value="PROLINE_PEPTIDASE"/>
    <property type="match status" value="1"/>
</dbReference>
<dbReference type="GO" id="GO:0030145">
    <property type="term" value="F:manganese ion binding"/>
    <property type="evidence" value="ECO:0007669"/>
    <property type="project" value="InterPro"/>
</dbReference>
<dbReference type="SUPFAM" id="SSF53092">
    <property type="entry name" value="Creatinase/prolidase N-terminal domain"/>
    <property type="match status" value="1"/>
</dbReference>
<organism evidence="15 16">
    <name type="scientific">Aspergillus pseudonomiae</name>
    <dbReference type="NCBI Taxonomy" id="1506151"/>
    <lineage>
        <taxon>Eukaryota</taxon>
        <taxon>Fungi</taxon>
        <taxon>Dikarya</taxon>
        <taxon>Ascomycota</taxon>
        <taxon>Pezizomycotina</taxon>
        <taxon>Eurotiomycetes</taxon>
        <taxon>Eurotiomycetidae</taxon>
        <taxon>Eurotiales</taxon>
        <taxon>Aspergillaceae</taxon>
        <taxon>Aspergillus</taxon>
        <taxon>Aspergillus subgen. Circumdati</taxon>
    </lineage>
</organism>
<keyword evidence="11" id="KW-0464">Manganese</keyword>
<dbReference type="InterPro" id="IPR029149">
    <property type="entry name" value="Creatin/AminoP/Spt16_N"/>
</dbReference>
<evidence type="ECO:0000256" key="9">
    <source>
        <dbReference type="ARBA" id="ARBA00022801"/>
    </source>
</evidence>
<evidence type="ECO:0000256" key="14">
    <source>
        <dbReference type="RuleBase" id="RU000590"/>
    </source>
</evidence>
<dbReference type="PANTHER" id="PTHR43226">
    <property type="entry name" value="XAA-PRO AMINOPEPTIDASE 3"/>
    <property type="match status" value="1"/>
</dbReference>
<dbReference type="PANTHER" id="PTHR43226:SF3">
    <property type="entry name" value="XAA-PRO AMINOPEPTIDASE AN0832-RELATED"/>
    <property type="match status" value="1"/>
</dbReference>
<evidence type="ECO:0000256" key="3">
    <source>
        <dbReference type="ARBA" id="ARBA00002443"/>
    </source>
</evidence>
<keyword evidence="6" id="KW-0031">Aminopeptidase</keyword>
<dbReference type="RefSeq" id="XP_031940050.1">
    <property type="nucleotide sequence ID" value="XM_032079013.1"/>
</dbReference>
<keyword evidence="9" id="KW-0378">Hydrolase</keyword>
<name>A0A5N6HUB5_9EURO</name>
<dbReference type="Gene3D" id="3.90.230.10">
    <property type="entry name" value="Creatinase/methionine aminopeptidase superfamily"/>
    <property type="match status" value="1"/>
</dbReference>
<evidence type="ECO:0000256" key="4">
    <source>
        <dbReference type="ARBA" id="ARBA00008766"/>
    </source>
</evidence>
<comment type="catalytic activity">
    <reaction evidence="1">
        <text>Release of any N-terminal amino acid, including proline, that is linked to proline, even from a dipeptide or tripeptide.</text>
        <dbReference type="EC" id="3.4.11.9"/>
    </reaction>
</comment>
<dbReference type="Proteomes" id="UP000325579">
    <property type="component" value="Unassembled WGS sequence"/>
</dbReference>
<protein>
    <recommendedName>
        <fullName evidence="5">Xaa-Pro aminopeptidase</fullName>
        <ecNumber evidence="5">3.4.11.9</ecNumber>
    </recommendedName>
    <alternativeName>
        <fullName evidence="12">Aminoacylproline aminopeptidase</fullName>
    </alternativeName>
    <alternativeName>
        <fullName evidence="13">Prolidase</fullName>
    </alternativeName>
</protein>
<proteinExistence type="inferred from homology"/>
<evidence type="ECO:0000256" key="5">
    <source>
        <dbReference type="ARBA" id="ARBA00012574"/>
    </source>
</evidence>
<evidence type="ECO:0000256" key="12">
    <source>
        <dbReference type="ARBA" id="ARBA00030849"/>
    </source>
</evidence>
<evidence type="ECO:0000256" key="8">
    <source>
        <dbReference type="ARBA" id="ARBA00022723"/>
    </source>
</evidence>
<keyword evidence="8 14" id="KW-0479">Metal-binding</keyword>
<dbReference type="Pfam" id="PF05195">
    <property type="entry name" value="AMP_N"/>
    <property type="match status" value="1"/>
</dbReference>
<evidence type="ECO:0000256" key="2">
    <source>
        <dbReference type="ARBA" id="ARBA00001936"/>
    </source>
</evidence>
<evidence type="ECO:0000256" key="10">
    <source>
        <dbReference type="ARBA" id="ARBA00023049"/>
    </source>
</evidence>
<evidence type="ECO:0000256" key="7">
    <source>
        <dbReference type="ARBA" id="ARBA00022670"/>
    </source>
</evidence>
<evidence type="ECO:0000256" key="13">
    <source>
        <dbReference type="ARBA" id="ARBA00032413"/>
    </source>
</evidence>
<evidence type="ECO:0000256" key="1">
    <source>
        <dbReference type="ARBA" id="ARBA00001424"/>
    </source>
</evidence>
<dbReference type="EMBL" id="ML736784">
    <property type="protein sequence ID" value="KAE8402731.1"/>
    <property type="molecule type" value="Genomic_DNA"/>
</dbReference>
<evidence type="ECO:0000256" key="6">
    <source>
        <dbReference type="ARBA" id="ARBA00022438"/>
    </source>
</evidence>
<evidence type="ECO:0000313" key="16">
    <source>
        <dbReference type="Proteomes" id="UP000325579"/>
    </source>
</evidence>
<evidence type="ECO:0000313" key="15">
    <source>
        <dbReference type="EMBL" id="KAE8402731.1"/>
    </source>
</evidence>
<dbReference type="CDD" id="cd01087">
    <property type="entry name" value="Prolidase"/>
    <property type="match status" value="1"/>
</dbReference>
<keyword evidence="16" id="KW-1185">Reference proteome</keyword>
<dbReference type="EC" id="3.4.11.9" evidence="5"/>
<dbReference type="OrthoDB" id="10261878at2759"/>
<keyword evidence="7" id="KW-0645">Protease</keyword>
<evidence type="ECO:0000256" key="11">
    <source>
        <dbReference type="ARBA" id="ARBA00023211"/>
    </source>
</evidence>
<accession>A0A5N7D8J7</accession>
<dbReference type="SUPFAM" id="SSF55920">
    <property type="entry name" value="Creatinase/aminopeptidase"/>
    <property type="match status" value="1"/>
</dbReference>
<dbReference type="GO" id="GO:0070006">
    <property type="term" value="F:metalloaminopeptidase activity"/>
    <property type="evidence" value="ECO:0007669"/>
    <property type="project" value="InterPro"/>
</dbReference>
<dbReference type="InterPro" id="IPR000994">
    <property type="entry name" value="Pept_M24"/>
</dbReference>
<dbReference type="InterPro" id="IPR001131">
    <property type="entry name" value="Peptidase_M24B_aminopep-P_CS"/>
</dbReference>
<dbReference type="AlphaFoldDB" id="A0A5N6HUB5"/>
<reference evidence="15 16" key="1">
    <citation type="submission" date="2019-04" db="EMBL/GenBank/DDBJ databases">
        <authorList>
            <consortium name="DOE Joint Genome Institute"/>
            <person name="Mondo S."/>
            <person name="Kjaerbolling I."/>
            <person name="Vesth T."/>
            <person name="Frisvad J.C."/>
            <person name="Nybo J.L."/>
            <person name="Theobald S."/>
            <person name="Kildgaard S."/>
            <person name="Isbrandt T."/>
            <person name="Kuo A."/>
            <person name="Sato A."/>
            <person name="Lyhne E.K."/>
            <person name="Kogle M.E."/>
            <person name="Wiebenga A."/>
            <person name="Kun R.S."/>
            <person name="Lubbers R.J."/>
            <person name="Makela M.R."/>
            <person name="Barry K."/>
            <person name="Chovatia M."/>
            <person name="Clum A."/>
            <person name="Daum C."/>
            <person name="Haridas S."/>
            <person name="He G."/>
            <person name="LaButti K."/>
            <person name="Lipzen A."/>
            <person name="Riley R."/>
            <person name="Salamov A."/>
            <person name="Simmons B.A."/>
            <person name="Magnuson J.K."/>
            <person name="Henrissat B."/>
            <person name="Mortensen U.H."/>
            <person name="Larsen T.O."/>
            <person name="Devries R.P."/>
            <person name="Grigoriev I.V."/>
            <person name="Machida M."/>
            <person name="Baker S.E."/>
            <person name="Andersen M.R."/>
            <person name="Cantor M.N."/>
            <person name="Hua S.X."/>
        </authorList>
    </citation>
    <scope>NUCLEOTIDE SEQUENCE [LARGE SCALE GENOMIC DNA]</scope>
    <source>
        <strain evidence="15 16">CBS 119388</strain>
    </source>
</reference>
<accession>A0A5N6HUB5</accession>
<dbReference type="Gene3D" id="3.40.350.10">
    <property type="entry name" value="Creatinase/prolidase N-terminal domain"/>
    <property type="match status" value="1"/>
</dbReference>
<dbReference type="GO" id="GO:0006508">
    <property type="term" value="P:proteolysis"/>
    <property type="evidence" value="ECO:0007669"/>
    <property type="project" value="UniProtKB-KW"/>
</dbReference>
<comment type="function">
    <text evidence="3">Catalyzes the removal of a penultimate prolyl residue from the N-termini of peptides.</text>
</comment>
<keyword evidence="10" id="KW-0482">Metalloprotease</keyword>
<gene>
    <name evidence="15" type="ORF">BDV37DRAFT_152780</name>
</gene>
<dbReference type="SMART" id="SM01011">
    <property type="entry name" value="AMP_N"/>
    <property type="match status" value="1"/>
</dbReference>